<dbReference type="AlphaFoldDB" id="A0A9P4UYI5"/>
<dbReference type="PANTHER" id="PTHR33337">
    <property type="entry name" value="GFA DOMAIN-CONTAINING PROTEIN"/>
    <property type="match status" value="1"/>
</dbReference>
<keyword evidence="2" id="KW-0479">Metal-binding</keyword>
<evidence type="ECO:0000256" key="3">
    <source>
        <dbReference type="ARBA" id="ARBA00022833"/>
    </source>
</evidence>
<dbReference type="GO" id="GO:0016846">
    <property type="term" value="F:carbon-sulfur lyase activity"/>
    <property type="evidence" value="ECO:0007669"/>
    <property type="project" value="InterPro"/>
</dbReference>
<sequence length="370" mass="41064">MDDLRSLDVSCLCGAVTHSFSVPVGSLPLASNLCSCNISRRISGSLLTSYVNITHSPDTKRPNLEALTPYRSSTILTRHFCSTCGTQMYLEYDQDGHFEAATGTIQADNTDNIVEWKTQMWIEDTVDGGASAFVTKMNGQTLRRFLREANQSPEAPLDWKSAQNTKKGNIIKRSIRCHCHCNGVEFYISHPNEASTTAKSPWPDLIIPYHADSSDNPKNTSWWLPRPNRYLAGTCACKTCRRASGFDTTYWAFVPTKNITQDADGTKPFTRDQYWGTMKTYSSSPGVKRTFCGRCGANVFWDGRDSLVDVAVGLLDAPSGARAEEILSWWTERVSFCEDALNKGLIKGLETGLKQWAATNEGVNDHPEDA</sequence>
<dbReference type="PROSITE" id="PS51891">
    <property type="entry name" value="CENP_V_GFA"/>
    <property type="match status" value="1"/>
</dbReference>
<dbReference type="InterPro" id="IPR011057">
    <property type="entry name" value="Mss4-like_sf"/>
</dbReference>
<comment type="similarity">
    <text evidence="1">Belongs to the Gfa family.</text>
</comment>
<organism evidence="6 7">
    <name type="scientific">Polyplosphaeria fusca</name>
    <dbReference type="NCBI Taxonomy" id="682080"/>
    <lineage>
        <taxon>Eukaryota</taxon>
        <taxon>Fungi</taxon>
        <taxon>Dikarya</taxon>
        <taxon>Ascomycota</taxon>
        <taxon>Pezizomycotina</taxon>
        <taxon>Dothideomycetes</taxon>
        <taxon>Pleosporomycetidae</taxon>
        <taxon>Pleosporales</taxon>
        <taxon>Tetraplosphaeriaceae</taxon>
        <taxon>Polyplosphaeria</taxon>
    </lineage>
</organism>
<dbReference type="PANTHER" id="PTHR33337:SF30">
    <property type="entry name" value="DUF636 DOMAIN PROTEIN (AFU_ORTHOLOGUE AFUA_1G03180)"/>
    <property type="match status" value="1"/>
</dbReference>
<dbReference type="Proteomes" id="UP000799444">
    <property type="component" value="Unassembled WGS sequence"/>
</dbReference>
<evidence type="ECO:0000256" key="4">
    <source>
        <dbReference type="ARBA" id="ARBA00023239"/>
    </source>
</evidence>
<dbReference type="EMBL" id="ML996251">
    <property type="protein sequence ID" value="KAF2729255.1"/>
    <property type="molecule type" value="Genomic_DNA"/>
</dbReference>
<evidence type="ECO:0000256" key="1">
    <source>
        <dbReference type="ARBA" id="ARBA00005495"/>
    </source>
</evidence>
<evidence type="ECO:0000313" key="6">
    <source>
        <dbReference type="EMBL" id="KAF2729255.1"/>
    </source>
</evidence>
<reference evidence="6" key="1">
    <citation type="journal article" date="2020" name="Stud. Mycol.">
        <title>101 Dothideomycetes genomes: a test case for predicting lifestyles and emergence of pathogens.</title>
        <authorList>
            <person name="Haridas S."/>
            <person name="Albert R."/>
            <person name="Binder M."/>
            <person name="Bloem J."/>
            <person name="Labutti K."/>
            <person name="Salamov A."/>
            <person name="Andreopoulos B."/>
            <person name="Baker S."/>
            <person name="Barry K."/>
            <person name="Bills G."/>
            <person name="Bluhm B."/>
            <person name="Cannon C."/>
            <person name="Castanera R."/>
            <person name="Culley D."/>
            <person name="Daum C."/>
            <person name="Ezra D."/>
            <person name="Gonzalez J."/>
            <person name="Henrissat B."/>
            <person name="Kuo A."/>
            <person name="Liang C."/>
            <person name="Lipzen A."/>
            <person name="Lutzoni F."/>
            <person name="Magnuson J."/>
            <person name="Mondo S."/>
            <person name="Nolan M."/>
            <person name="Ohm R."/>
            <person name="Pangilinan J."/>
            <person name="Park H.-J."/>
            <person name="Ramirez L."/>
            <person name="Alfaro M."/>
            <person name="Sun H."/>
            <person name="Tritt A."/>
            <person name="Yoshinaga Y."/>
            <person name="Zwiers L.-H."/>
            <person name="Turgeon B."/>
            <person name="Goodwin S."/>
            <person name="Spatafora J."/>
            <person name="Crous P."/>
            <person name="Grigoriev I."/>
        </authorList>
    </citation>
    <scope>NUCLEOTIDE SEQUENCE</scope>
    <source>
        <strain evidence="6">CBS 125425</strain>
    </source>
</reference>
<dbReference type="InterPro" id="IPR006913">
    <property type="entry name" value="CENP-V/GFA"/>
</dbReference>
<dbReference type="OrthoDB" id="5422068at2759"/>
<keyword evidence="7" id="KW-1185">Reference proteome</keyword>
<accession>A0A9P4UYI5</accession>
<evidence type="ECO:0000259" key="5">
    <source>
        <dbReference type="PROSITE" id="PS51891"/>
    </source>
</evidence>
<dbReference type="Gene3D" id="3.90.1590.10">
    <property type="entry name" value="glutathione-dependent formaldehyde- activating enzyme (gfa)"/>
    <property type="match status" value="1"/>
</dbReference>
<evidence type="ECO:0000313" key="7">
    <source>
        <dbReference type="Proteomes" id="UP000799444"/>
    </source>
</evidence>
<dbReference type="SUPFAM" id="SSF51316">
    <property type="entry name" value="Mss4-like"/>
    <property type="match status" value="2"/>
</dbReference>
<dbReference type="Gene3D" id="2.170.150.70">
    <property type="match status" value="1"/>
</dbReference>
<keyword evidence="3" id="KW-0862">Zinc</keyword>
<feature type="domain" description="CENP-V/GFA" evidence="5">
    <location>
        <begin position="7"/>
        <end position="117"/>
    </location>
</feature>
<proteinExistence type="inferred from homology"/>
<dbReference type="GO" id="GO:0046872">
    <property type="term" value="F:metal ion binding"/>
    <property type="evidence" value="ECO:0007669"/>
    <property type="project" value="UniProtKB-KW"/>
</dbReference>
<dbReference type="Pfam" id="PF04828">
    <property type="entry name" value="GFA"/>
    <property type="match status" value="2"/>
</dbReference>
<gene>
    <name evidence="6" type="ORF">EJ04DRAFT_527960</name>
</gene>
<evidence type="ECO:0000256" key="2">
    <source>
        <dbReference type="ARBA" id="ARBA00022723"/>
    </source>
</evidence>
<name>A0A9P4UYI5_9PLEO</name>
<comment type="caution">
    <text evidence="6">The sequence shown here is derived from an EMBL/GenBank/DDBJ whole genome shotgun (WGS) entry which is preliminary data.</text>
</comment>
<keyword evidence="4" id="KW-0456">Lyase</keyword>
<protein>
    <submittedName>
        <fullName evidence="6">DUF636 domain protein</fullName>
    </submittedName>
</protein>